<evidence type="ECO:0000256" key="1">
    <source>
        <dbReference type="ARBA" id="ARBA00009364"/>
    </source>
</evidence>
<dbReference type="PANTHER" id="PTHR10369">
    <property type="entry name" value="60S RIBOSOMAL PROTEIN L36A/L44"/>
    <property type="match status" value="1"/>
</dbReference>
<dbReference type="GO" id="GO:1990904">
    <property type="term" value="C:ribonucleoprotein complex"/>
    <property type="evidence" value="ECO:0007669"/>
    <property type="project" value="UniProtKB-KW"/>
</dbReference>
<dbReference type="GO" id="GO:0003735">
    <property type="term" value="F:structural constituent of ribosome"/>
    <property type="evidence" value="ECO:0007669"/>
    <property type="project" value="InterPro"/>
</dbReference>
<keyword evidence="2" id="KW-0689">Ribosomal protein</keyword>
<dbReference type="EMBL" id="KQ415884">
    <property type="protein sequence ID" value="KOF99844.1"/>
    <property type="molecule type" value="Genomic_DNA"/>
</dbReference>
<protein>
    <submittedName>
        <fullName evidence="4">Uncharacterized protein</fullName>
    </submittedName>
</protein>
<dbReference type="AlphaFoldDB" id="A0A0L8IEK7"/>
<evidence type="ECO:0000256" key="2">
    <source>
        <dbReference type="ARBA" id="ARBA00022980"/>
    </source>
</evidence>
<dbReference type="InterPro" id="IPR053708">
    <property type="entry name" value="Ribosomal_LSU_eL42"/>
</dbReference>
<dbReference type="SUPFAM" id="SSF57829">
    <property type="entry name" value="Zn-binding ribosomal proteins"/>
    <property type="match status" value="1"/>
</dbReference>
<dbReference type="GO" id="GO:0006412">
    <property type="term" value="P:translation"/>
    <property type="evidence" value="ECO:0007669"/>
    <property type="project" value="InterPro"/>
</dbReference>
<proteinExistence type="inferred from homology"/>
<dbReference type="InterPro" id="IPR000552">
    <property type="entry name" value="Ribosomal_eL44"/>
</dbReference>
<evidence type="ECO:0000313" key="4">
    <source>
        <dbReference type="EMBL" id="KOF99844.1"/>
    </source>
</evidence>
<accession>A0A0L8IEK7</accession>
<reference evidence="4" key="1">
    <citation type="submission" date="2015-07" db="EMBL/GenBank/DDBJ databases">
        <title>MeaNS - Measles Nucleotide Surveillance Program.</title>
        <authorList>
            <person name="Tran T."/>
            <person name="Druce J."/>
        </authorList>
    </citation>
    <scope>NUCLEOTIDE SEQUENCE</scope>
    <source>
        <strain evidence="4">UCB-OBI-ISO-001</strain>
        <tissue evidence="4">Gonad</tissue>
    </source>
</reference>
<organism evidence="4">
    <name type="scientific">Octopus bimaculoides</name>
    <name type="common">California two-spotted octopus</name>
    <dbReference type="NCBI Taxonomy" id="37653"/>
    <lineage>
        <taxon>Eukaryota</taxon>
        <taxon>Metazoa</taxon>
        <taxon>Spiralia</taxon>
        <taxon>Lophotrochozoa</taxon>
        <taxon>Mollusca</taxon>
        <taxon>Cephalopoda</taxon>
        <taxon>Coleoidea</taxon>
        <taxon>Octopodiformes</taxon>
        <taxon>Octopoda</taxon>
        <taxon>Incirrata</taxon>
        <taxon>Octopodidae</taxon>
        <taxon>Octopus</taxon>
    </lineage>
</organism>
<evidence type="ECO:0000256" key="3">
    <source>
        <dbReference type="ARBA" id="ARBA00023274"/>
    </source>
</evidence>
<comment type="similarity">
    <text evidence="1">Belongs to the eukaryotic ribosomal protein eL42 family.</text>
</comment>
<keyword evidence="3" id="KW-0687">Ribonucleoprotein</keyword>
<dbReference type="Pfam" id="PF00935">
    <property type="entry name" value="Ribosomal_L44"/>
    <property type="match status" value="1"/>
</dbReference>
<dbReference type="InterPro" id="IPR011332">
    <property type="entry name" value="Ribosomal_zn-bd"/>
</dbReference>
<sequence length="76" mass="8786">MVNVPQTRRIYRKGKKNAGKILHAVSQYKAGKASLYTQGKKRYDRKQSGYGVKIKQMKFHDLNNDETSKDSINLQK</sequence>
<name>A0A0L8IEK7_OCTBM</name>
<dbReference type="Gene3D" id="3.10.450.80">
    <property type="match status" value="1"/>
</dbReference>
<gene>
    <name evidence="4" type="ORF">OCBIM_22011195mg</name>
</gene>
<dbReference type="GO" id="GO:0005840">
    <property type="term" value="C:ribosome"/>
    <property type="evidence" value="ECO:0007669"/>
    <property type="project" value="UniProtKB-KW"/>
</dbReference>
<dbReference type="STRING" id="37653.A0A0L8IEK7"/>